<dbReference type="InterPro" id="IPR036866">
    <property type="entry name" value="RibonucZ/Hydroxyglut_hydro"/>
</dbReference>
<dbReference type="Proteomes" id="UP000663829">
    <property type="component" value="Unassembled WGS sequence"/>
</dbReference>
<dbReference type="InterPro" id="IPR050855">
    <property type="entry name" value="NDM-1-like"/>
</dbReference>
<proteinExistence type="predicted"/>
<dbReference type="PANTHER" id="PTHR42951:SF4">
    <property type="entry name" value="ACYL-COENZYME A THIOESTERASE MBLAC2"/>
    <property type="match status" value="1"/>
</dbReference>
<keyword evidence="6" id="KW-1185">Reference proteome</keyword>
<evidence type="ECO:0000259" key="1">
    <source>
        <dbReference type="SMART" id="SM00849"/>
    </source>
</evidence>
<accession>A0A814E8F0</accession>
<evidence type="ECO:0000313" key="3">
    <source>
        <dbReference type="EMBL" id="CAF1181140.1"/>
    </source>
</evidence>
<dbReference type="EMBL" id="CAJNOK010013271">
    <property type="protein sequence ID" value="CAF1181140.1"/>
    <property type="molecule type" value="Genomic_DNA"/>
</dbReference>
<dbReference type="EMBL" id="CAJOBC010002568">
    <property type="protein sequence ID" value="CAF3739612.1"/>
    <property type="molecule type" value="Genomic_DNA"/>
</dbReference>
<dbReference type="CDD" id="cd16276">
    <property type="entry name" value="metallo-hydrolase-like_MBL-fold"/>
    <property type="match status" value="1"/>
</dbReference>
<feature type="domain" description="Metallo-beta-lactamase" evidence="1">
    <location>
        <begin position="61"/>
        <end position="234"/>
    </location>
</feature>
<dbReference type="Proteomes" id="UP000682733">
    <property type="component" value="Unassembled WGS sequence"/>
</dbReference>
<dbReference type="Pfam" id="PF00753">
    <property type="entry name" value="Lactamase_B"/>
    <property type="match status" value="1"/>
</dbReference>
<reference evidence="2" key="1">
    <citation type="submission" date="2021-02" db="EMBL/GenBank/DDBJ databases">
        <authorList>
            <person name="Nowell W R."/>
        </authorList>
    </citation>
    <scope>NUCLEOTIDE SEQUENCE</scope>
</reference>
<dbReference type="PANTHER" id="PTHR42951">
    <property type="entry name" value="METALLO-BETA-LACTAMASE DOMAIN-CONTAINING"/>
    <property type="match status" value="1"/>
</dbReference>
<gene>
    <name evidence="2" type="ORF">GPM918_LOCUS11984</name>
    <name evidence="3" type="ORF">OVA965_LOCUS23067</name>
    <name evidence="4" type="ORF">SRO942_LOCUS11985</name>
    <name evidence="5" type="ORF">TMI583_LOCUS23784</name>
</gene>
<dbReference type="Proteomes" id="UP000677228">
    <property type="component" value="Unassembled WGS sequence"/>
</dbReference>
<protein>
    <recommendedName>
        <fullName evidence="1">Metallo-beta-lactamase domain-containing protein</fullName>
    </recommendedName>
</protein>
<evidence type="ECO:0000313" key="2">
    <source>
        <dbReference type="EMBL" id="CAF0966059.1"/>
    </source>
</evidence>
<dbReference type="SMART" id="SM00849">
    <property type="entry name" value="Lactamase_B"/>
    <property type="match status" value="1"/>
</dbReference>
<name>A0A814E8F0_9BILA</name>
<comment type="caution">
    <text evidence="2">The sequence shown here is derived from an EMBL/GenBank/DDBJ whole genome shotgun (WGS) entry which is preliminary data.</text>
</comment>
<dbReference type="EMBL" id="CAJNOQ010002568">
    <property type="protein sequence ID" value="CAF0966059.1"/>
    <property type="molecule type" value="Genomic_DNA"/>
</dbReference>
<dbReference type="SUPFAM" id="SSF56281">
    <property type="entry name" value="Metallo-hydrolase/oxidoreductase"/>
    <property type="match status" value="1"/>
</dbReference>
<dbReference type="Gene3D" id="3.60.15.10">
    <property type="entry name" value="Ribonuclease Z/Hydroxyacylglutathione hydrolase-like"/>
    <property type="match status" value="1"/>
</dbReference>
<dbReference type="OrthoDB" id="449487at2759"/>
<dbReference type="InterPro" id="IPR001279">
    <property type="entry name" value="Metallo-B-lactamas"/>
</dbReference>
<organism evidence="2 6">
    <name type="scientific">Didymodactylos carnosus</name>
    <dbReference type="NCBI Taxonomy" id="1234261"/>
    <lineage>
        <taxon>Eukaryota</taxon>
        <taxon>Metazoa</taxon>
        <taxon>Spiralia</taxon>
        <taxon>Gnathifera</taxon>
        <taxon>Rotifera</taxon>
        <taxon>Eurotatoria</taxon>
        <taxon>Bdelloidea</taxon>
        <taxon>Philodinida</taxon>
        <taxon>Philodinidae</taxon>
        <taxon>Didymodactylos</taxon>
    </lineage>
</organism>
<dbReference type="AlphaFoldDB" id="A0A814E8F0"/>
<evidence type="ECO:0000313" key="6">
    <source>
        <dbReference type="Proteomes" id="UP000663829"/>
    </source>
</evidence>
<evidence type="ECO:0000313" key="4">
    <source>
        <dbReference type="EMBL" id="CAF3739612.1"/>
    </source>
</evidence>
<dbReference type="Proteomes" id="UP000681722">
    <property type="component" value="Unassembled WGS sequence"/>
</dbReference>
<dbReference type="EMBL" id="CAJOBA010034799">
    <property type="protein sequence ID" value="CAF3992372.1"/>
    <property type="molecule type" value="Genomic_DNA"/>
</dbReference>
<evidence type="ECO:0000313" key="5">
    <source>
        <dbReference type="EMBL" id="CAF3992372.1"/>
    </source>
</evidence>
<sequence>MIISYSTIHSRTAISNSFLHLFTQAVIDGIPNNAKGPAIPAKGYLVQHIRGGVYWLIGGAYQTMFMVSNEGVIAIDAPPAIGKNYLKAISEVTDKVVTHVVYSHDHLDHIGSAGNFPKDAVYVAHRLVAKSLSVAKAAAQNTSSLPTVPSRTFRKKLLLIVGNQTLHLDYHGINHSPGNTFIYAPKQKVLMLCDVVYPGWFPFDELAYARDIAGFIKAHDTILTYDFQTFIGGHVSRLGTRRDVEVQKDYVSDLHSAAHQALNGTRLAHSSIDSWKDKTEFLKAAEQFCLKIMLRKNWTKKLGGSSILPSNCHKMIMATRIEPLVAVT</sequence>